<keyword evidence="10" id="KW-0732">Signal</keyword>
<evidence type="ECO:0000256" key="10">
    <source>
        <dbReference type="SAM" id="SignalP"/>
    </source>
</evidence>
<comment type="subcellular location">
    <subcellularLocation>
        <location evidence="1 8">Cell outer membrane</location>
        <topology evidence="1 8">Multi-pass membrane protein</topology>
    </subcellularLocation>
</comment>
<evidence type="ECO:0000256" key="6">
    <source>
        <dbReference type="ARBA" id="ARBA00023136"/>
    </source>
</evidence>
<comment type="caution">
    <text evidence="13">The sequence shown here is derived from an EMBL/GenBank/DDBJ whole genome shotgun (WGS) entry which is preliminary data.</text>
</comment>
<organism evidence="13 14">
    <name type="scientific">Flavobacterium hydrophilum</name>
    <dbReference type="NCBI Taxonomy" id="2211445"/>
    <lineage>
        <taxon>Bacteria</taxon>
        <taxon>Pseudomonadati</taxon>
        <taxon>Bacteroidota</taxon>
        <taxon>Flavobacteriia</taxon>
        <taxon>Flavobacteriales</taxon>
        <taxon>Flavobacteriaceae</taxon>
        <taxon>Flavobacterium</taxon>
    </lineage>
</organism>
<gene>
    <name evidence="13" type="ORF">DMB68_11850</name>
</gene>
<dbReference type="SUPFAM" id="SSF56935">
    <property type="entry name" value="Porins"/>
    <property type="match status" value="1"/>
</dbReference>
<dbReference type="PROSITE" id="PS52016">
    <property type="entry name" value="TONB_DEPENDENT_REC_3"/>
    <property type="match status" value="1"/>
</dbReference>
<dbReference type="Pfam" id="PF07715">
    <property type="entry name" value="Plug"/>
    <property type="match status" value="1"/>
</dbReference>
<dbReference type="NCBIfam" id="TIGR04057">
    <property type="entry name" value="SusC_RagA_signa"/>
    <property type="match status" value="1"/>
</dbReference>
<dbReference type="Gene3D" id="2.170.130.10">
    <property type="entry name" value="TonB-dependent receptor, plug domain"/>
    <property type="match status" value="1"/>
</dbReference>
<dbReference type="Proteomes" id="UP000247681">
    <property type="component" value="Unassembled WGS sequence"/>
</dbReference>
<evidence type="ECO:0000259" key="12">
    <source>
        <dbReference type="Pfam" id="PF07715"/>
    </source>
</evidence>
<dbReference type="EMBL" id="QJHL01000002">
    <property type="protein sequence ID" value="PXY45368.1"/>
    <property type="molecule type" value="Genomic_DNA"/>
</dbReference>
<dbReference type="InterPro" id="IPR012910">
    <property type="entry name" value="Plug_dom"/>
</dbReference>
<evidence type="ECO:0000256" key="2">
    <source>
        <dbReference type="ARBA" id="ARBA00022448"/>
    </source>
</evidence>
<feature type="domain" description="TonB-dependent receptor-like beta-barrel" evidence="11">
    <location>
        <begin position="464"/>
        <end position="778"/>
    </location>
</feature>
<keyword evidence="5 9" id="KW-0798">TonB box</keyword>
<dbReference type="Gene3D" id="2.40.170.20">
    <property type="entry name" value="TonB-dependent receptor, beta-barrel domain"/>
    <property type="match status" value="1"/>
</dbReference>
<dbReference type="SUPFAM" id="SSF49464">
    <property type="entry name" value="Carboxypeptidase regulatory domain-like"/>
    <property type="match status" value="1"/>
</dbReference>
<feature type="signal peptide" evidence="10">
    <location>
        <begin position="1"/>
        <end position="22"/>
    </location>
</feature>
<evidence type="ECO:0000256" key="3">
    <source>
        <dbReference type="ARBA" id="ARBA00022452"/>
    </source>
</evidence>
<dbReference type="InterPro" id="IPR008969">
    <property type="entry name" value="CarboxyPept-like_regulatory"/>
</dbReference>
<dbReference type="GO" id="GO:0009279">
    <property type="term" value="C:cell outer membrane"/>
    <property type="evidence" value="ECO:0007669"/>
    <property type="project" value="UniProtKB-SubCell"/>
</dbReference>
<dbReference type="InterPro" id="IPR000531">
    <property type="entry name" value="Beta-barrel_TonB"/>
</dbReference>
<dbReference type="NCBIfam" id="TIGR04056">
    <property type="entry name" value="OMP_RagA_SusC"/>
    <property type="match status" value="1"/>
</dbReference>
<keyword evidence="2 8" id="KW-0813">Transport</keyword>
<evidence type="ECO:0000256" key="7">
    <source>
        <dbReference type="ARBA" id="ARBA00023237"/>
    </source>
</evidence>
<dbReference type="Pfam" id="PF13715">
    <property type="entry name" value="CarbopepD_reg_2"/>
    <property type="match status" value="1"/>
</dbReference>
<evidence type="ECO:0000259" key="11">
    <source>
        <dbReference type="Pfam" id="PF00593"/>
    </source>
</evidence>
<dbReference type="InterPro" id="IPR023996">
    <property type="entry name" value="TonB-dep_OMP_SusC/RagA"/>
</dbReference>
<keyword evidence="14" id="KW-1185">Reference proteome</keyword>
<evidence type="ECO:0000256" key="9">
    <source>
        <dbReference type="RuleBase" id="RU003357"/>
    </source>
</evidence>
<evidence type="ECO:0000256" key="4">
    <source>
        <dbReference type="ARBA" id="ARBA00022692"/>
    </source>
</evidence>
<keyword evidence="3 8" id="KW-1134">Transmembrane beta strand</keyword>
<dbReference type="OrthoDB" id="9768177at2"/>
<dbReference type="InterPro" id="IPR036942">
    <property type="entry name" value="Beta-barrel_TonB_sf"/>
</dbReference>
<comment type="similarity">
    <text evidence="8 9">Belongs to the TonB-dependent receptor family.</text>
</comment>
<evidence type="ECO:0000313" key="13">
    <source>
        <dbReference type="EMBL" id="PXY45368.1"/>
    </source>
</evidence>
<dbReference type="InterPro" id="IPR023997">
    <property type="entry name" value="TonB-dep_OMP_SusC/RagA_CS"/>
</dbReference>
<evidence type="ECO:0000256" key="5">
    <source>
        <dbReference type="ARBA" id="ARBA00023077"/>
    </source>
</evidence>
<protein>
    <submittedName>
        <fullName evidence="13">TonB-dependent receptor</fullName>
    </submittedName>
</protein>
<name>A0A2V4C245_9FLAO</name>
<sequence>MKLTKLLIFCFSSLLFSAIAIAQDVTVNGMVNDESGMPVPGATILIKGTNKATASDFDGKFQIAVPSNGTLTISFVGYNTVQEAVNGRTKIEIRLKPESQTLNEVVVVGYGTQKKSVVTGAISSIKAEQIANLSVGLSTQVLQGQAAGVTVMAQSGAPGAGAKVRIRGAGSNGNSDPIYVVDGMRTGNIDFLDSNDIEKIEILKDAASAAIYGADGGNGVVMITTKKGKAGSMKVTYSNQFGFQSLRTKLEMMSADQYVKWIDETKPPGNRPNVADWAGKKGTDWLDEAAEDAAPMQHHTLQLAGGNEVSTFLLSGNFFSQDGIFGGDKTNFKRTTVRFNSNHKVSRYLEVGENFSLSVNKRKAFTEDDSFNGIMNHAMLMDPLTPVFYPNGTALPQHVQDALAAGKVLITNKNGEYYGISEYIDGEIANPIGQIAIDHGLSQETKIIGNVYANIKPFEGFVFTTRYGIEQAFNNYDDWSQKAWWNSTKENTTNSKTYNQGIFKTWLFENFATYTKTIGKHEFSAMIGMSAQDTEYRYLNTRASGMIKEGDQWAPIGEAPVAGTLSGNITPSSMNSYFGRLTYSFDNKYLFQASLRNDNSSLFAPDKRAGYFPAVSAGWIISNESFWAPETINHLKLRASWGQNGSTSNIAAGQWQAFITKDGLKYPDALGNYYTVGELKALPNKDITWETTEQTDLGFDVRAFENRLTFGFDYYKKVTKDLLTPSSPPLSTGYAAPYANAGDVTNKGFEIEAGWRETGRKFNYGINLNLTTIKNEVTYLNPLLTRVDGANLPVLGTVTSFELGKPVWYFRGYKTDGIFQNQAQIDAYKTALGNVTTWNPTPGAPVVVDTNGDGDITDQDKTYIGDPHHDVIISSTIDFEYKGFDLKIFAQGAFGGENFLALARVDNPASNRPSFFYTDRWTGEGSTNSFPKASYSDPIIYTSDLMVQDASYVKIKQIQLGYNFKSELLSQIKVSSLRLYVSLDDYFTFTKYKGIDPEVGSFSNNSQGIDRGLYPNASRIMTGLSVSF</sequence>
<keyword evidence="6 8" id="KW-0472">Membrane</keyword>
<reference evidence="13 14" key="1">
    <citation type="submission" date="2018-05" db="EMBL/GenBank/DDBJ databases">
        <title>Flavobacterium sp. strain IMCC34758, incomplete genome.</title>
        <authorList>
            <person name="Joung Y."/>
        </authorList>
    </citation>
    <scope>NUCLEOTIDE SEQUENCE [LARGE SCALE GENOMIC DNA]</scope>
    <source>
        <strain evidence="13 14">IMCC34758</strain>
    </source>
</reference>
<feature type="chain" id="PRO_5015998274" evidence="10">
    <location>
        <begin position="23"/>
        <end position="1028"/>
    </location>
</feature>
<evidence type="ECO:0000256" key="8">
    <source>
        <dbReference type="PROSITE-ProRule" id="PRU01360"/>
    </source>
</evidence>
<proteinExistence type="inferred from homology"/>
<dbReference type="AlphaFoldDB" id="A0A2V4C245"/>
<keyword evidence="7 8" id="KW-0998">Cell outer membrane</keyword>
<dbReference type="Pfam" id="PF00593">
    <property type="entry name" value="TonB_dep_Rec_b-barrel"/>
    <property type="match status" value="1"/>
</dbReference>
<evidence type="ECO:0000256" key="1">
    <source>
        <dbReference type="ARBA" id="ARBA00004571"/>
    </source>
</evidence>
<keyword evidence="4 8" id="KW-0812">Transmembrane</keyword>
<dbReference type="Gene3D" id="2.60.40.1120">
    <property type="entry name" value="Carboxypeptidase-like, regulatory domain"/>
    <property type="match status" value="1"/>
</dbReference>
<keyword evidence="13" id="KW-0675">Receptor</keyword>
<dbReference type="InterPro" id="IPR037066">
    <property type="entry name" value="Plug_dom_sf"/>
</dbReference>
<feature type="domain" description="TonB-dependent receptor plug" evidence="12">
    <location>
        <begin position="116"/>
        <end position="220"/>
    </location>
</feature>
<evidence type="ECO:0000313" key="14">
    <source>
        <dbReference type="Proteomes" id="UP000247681"/>
    </source>
</evidence>
<accession>A0A2V4C245</accession>
<dbReference type="RefSeq" id="WP_110346866.1">
    <property type="nucleotide sequence ID" value="NZ_QJHL01000002.1"/>
</dbReference>
<dbReference type="InterPro" id="IPR039426">
    <property type="entry name" value="TonB-dep_rcpt-like"/>
</dbReference>